<organism evidence="1">
    <name type="scientific">Fagus sylvatica</name>
    <name type="common">Beechnut</name>
    <dbReference type="NCBI Taxonomy" id="28930"/>
    <lineage>
        <taxon>Eukaryota</taxon>
        <taxon>Viridiplantae</taxon>
        <taxon>Streptophyta</taxon>
        <taxon>Embryophyta</taxon>
        <taxon>Tracheophyta</taxon>
        <taxon>Spermatophyta</taxon>
        <taxon>Magnoliopsida</taxon>
        <taxon>eudicotyledons</taxon>
        <taxon>Gunneridae</taxon>
        <taxon>Pentapetalae</taxon>
        <taxon>rosids</taxon>
        <taxon>fabids</taxon>
        <taxon>Fagales</taxon>
        <taxon>Fagaceae</taxon>
        <taxon>Fagus</taxon>
    </lineage>
</organism>
<dbReference type="PANTHER" id="PTHR32108">
    <property type="entry name" value="DNA-DIRECTED RNA POLYMERASE SUBUNIT ALPHA"/>
    <property type="match status" value="1"/>
</dbReference>
<dbReference type="AlphaFoldDB" id="A0A2N9HXE1"/>
<proteinExistence type="predicted"/>
<name>A0A2N9HXE1_FAGSY</name>
<dbReference type="EMBL" id="OIVN01004657">
    <property type="protein sequence ID" value="SPD18567.1"/>
    <property type="molecule type" value="Genomic_DNA"/>
</dbReference>
<protein>
    <submittedName>
        <fullName evidence="1">Uncharacterized protein</fullName>
    </submittedName>
</protein>
<gene>
    <name evidence="1" type="ORF">FSB_LOCUS46449</name>
</gene>
<evidence type="ECO:0000313" key="1">
    <source>
        <dbReference type="EMBL" id="SPD18567.1"/>
    </source>
</evidence>
<reference evidence="1" key="1">
    <citation type="submission" date="2018-02" db="EMBL/GenBank/DDBJ databases">
        <authorList>
            <person name="Cohen D.B."/>
            <person name="Kent A.D."/>
        </authorList>
    </citation>
    <scope>NUCLEOTIDE SEQUENCE</scope>
</reference>
<accession>A0A2N9HXE1</accession>
<dbReference type="PANTHER" id="PTHR32108:SF9">
    <property type="entry name" value="REVERSE TRANSCRIPTASE RNASE H-LIKE DOMAIN-CONTAINING PROTEIN"/>
    <property type="match status" value="1"/>
</dbReference>
<sequence>MITPVNPRVHTGPRPKEYNKSLSCDYHLGEVGHVVENCRVLSHCIQDLIDQGMLKLEMEKNVNAVETEGSDEIDLTTMSISWRPLFHALREQGYLTLMEALEGPLEGDVCEYHSGAQGHSLECYEEFKKEVNSLVARGLIRKRGEQPKEDCMMINKLRFSPHEKMNFQARMDRIKEDFEEFCEKRKERKDKYQLEKSATTAPPGTSKSNPVIIRYSAKEKAELQTIMIYVTRPQEKILSVIIQLPQSFQYKDNNKVPWNYRMQFITTWENKPKIEEGEVGNLTLGFMGIIRSGKCYTLKELEKRRKEMGKTTEDPTRTKAAEEEAVNFLRIIKSSEYNVMKQLSKMPWCRSIISSTLKYGVRGCRSLRSCVFKR</sequence>